<dbReference type="RefSeq" id="WP_277275990.1">
    <property type="nucleotide sequence ID" value="NZ_JAROCY010000004.1"/>
</dbReference>
<organism evidence="2 3">
    <name type="scientific">Novosphingobium cyanobacteriorum</name>
    <dbReference type="NCBI Taxonomy" id="3024215"/>
    <lineage>
        <taxon>Bacteria</taxon>
        <taxon>Pseudomonadati</taxon>
        <taxon>Pseudomonadota</taxon>
        <taxon>Alphaproteobacteria</taxon>
        <taxon>Sphingomonadales</taxon>
        <taxon>Sphingomonadaceae</taxon>
        <taxon>Novosphingobium</taxon>
    </lineage>
</organism>
<comment type="caution">
    <text evidence="2">The sequence shown here is derived from an EMBL/GenBank/DDBJ whole genome shotgun (WGS) entry which is preliminary data.</text>
</comment>
<feature type="transmembrane region" description="Helical" evidence="1">
    <location>
        <begin position="38"/>
        <end position="56"/>
    </location>
</feature>
<keyword evidence="1" id="KW-0812">Transmembrane</keyword>
<keyword evidence="3" id="KW-1185">Reference proteome</keyword>
<feature type="transmembrane region" description="Helical" evidence="1">
    <location>
        <begin position="62"/>
        <end position="86"/>
    </location>
</feature>
<dbReference type="InterPro" id="IPR009325">
    <property type="entry name" value="DUF983"/>
</dbReference>
<sequence length="97" mass="10463">MCPCCGTKGLWAAPGQFTQSCKGCGLDFRRHELKGRGAYMVVFPLTLVLILAALKLDEAVRLPALALVTIWPLLVAGTIVTALRWAKAAVLVARVRD</sequence>
<keyword evidence="1" id="KW-1133">Transmembrane helix</keyword>
<name>A0ABT6CF41_9SPHN</name>
<proteinExistence type="predicted"/>
<gene>
    <name evidence="2" type="ORF">POM99_04885</name>
</gene>
<evidence type="ECO:0000256" key="1">
    <source>
        <dbReference type="SAM" id="Phobius"/>
    </source>
</evidence>
<dbReference type="EMBL" id="JAROCY010000004">
    <property type="protein sequence ID" value="MDF8332529.1"/>
    <property type="molecule type" value="Genomic_DNA"/>
</dbReference>
<accession>A0ABT6CF41</accession>
<keyword evidence="1" id="KW-0472">Membrane</keyword>
<protein>
    <submittedName>
        <fullName evidence="2">DUF983 domain-containing protein</fullName>
    </submittedName>
</protein>
<dbReference type="Proteomes" id="UP001222770">
    <property type="component" value="Unassembled WGS sequence"/>
</dbReference>
<dbReference type="Pfam" id="PF06170">
    <property type="entry name" value="DUF983"/>
    <property type="match status" value="1"/>
</dbReference>
<reference evidence="2 3" key="1">
    <citation type="submission" date="2023-03" db="EMBL/GenBank/DDBJ databases">
        <title>Novosphingobium cyanobacteriorum sp. nov., isolated from a eutrophic reservoir during the Microcystis bloom period.</title>
        <authorList>
            <person name="Kang M."/>
            <person name="Le V."/>
            <person name="Ko S.-R."/>
            <person name="Lee S.-A."/>
            <person name="Ahn C.-Y."/>
        </authorList>
    </citation>
    <scope>NUCLEOTIDE SEQUENCE [LARGE SCALE GENOMIC DNA]</scope>
    <source>
        <strain evidence="2 3">HBC54</strain>
    </source>
</reference>
<evidence type="ECO:0000313" key="2">
    <source>
        <dbReference type="EMBL" id="MDF8332529.1"/>
    </source>
</evidence>
<evidence type="ECO:0000313" key="3">
    <source>
        <dbReference type="Proteomes" id="UP001222770"/>
    </source>
</evidence>